<evidence type="ECO:0000313" key="2">
    <source>
        <dbReference type="EMBL" id="EST49491.1"/>
    </source>
</evidence>
<dbReference type="EMBL" id="KI545950">
    <property type="protein sequence ID" value="EST49491.1"/>
    <property type="molecule type" value="Genomic_DNA"/>
</dbReference>
<proteinExistence type="predicted"/>
<keyword evidence="1" id="KW-1133">Transmembrane helix</keyword>
<keyword evidence="1 2" id="KW-0812">Transmembrane</keyword>
<keyword evidence="1" id="KW-0472">Membrane</keyword>
<evidence type="ECO:0000256" key="1">
    <source>
        <dbReference type="SAM" id="Phobius"/>
    </source>
</evidence>
<gene>
    <name evidence="2" type="ORF">SS50377_10247</name>
</gene>
<dbReference type="VEuPathDB" id="GiardiaDB:SS50377_22222"/>
<reference evidence="2" key="1">
    <citation type="journal article" date="2014" name="PLoS Genet.">
        <title>The Genome of Spironucleus salmonicida Highlights a Fish Pathogen Adapted to Fluctuating Environments.</title>
        <authorList>
            <person name="Xu F."/>
            <person name="Jerlstrom-Hultqvist J."/>
            <person name="Einarsson E."/>
            <person name="Astvaldsson A."/>
            <person name="Svard S.G."/>
            <person name="Andersson J.O."/>
        </authorList>
    </citation>
    <scope>NUCLEOTIDE SEQUENCE</scope>
</reference>
<dbReference type="PROSITE" id="PS51257">
    <property type="entry name" value="PROKAR_LIPOPROTEIN"/>
    <property type="match status" value="1"/>
</dbReference>
<protein>
    <submittedName>
        <fullName evidence="2">Transmembrane domain-containing protein</fullName>
    </submittedName>
</protein>
<sequence length="151" mass="17048">MHHAGIKDKIQAVFGIACACTLQVRIAFLGYCAPGLISEYILLRVVVYSISTIVYAKYPYKHHSQCIYTMKLQLSYSYIYYSIVQSSSTIPVPLTPAFVLSMELLGVPYQWCPLQQQIVIKDRIQSVFGTTCACITSKNSLLRLLCTWAHK</sequence>
<feature type="transmembrane region" description="Helical" evidence="1">
    <location>
        <begin position="37"/>
        <end position="56"/>
    </location>
</feature>
<dbReference type="AlphaFoldDB" id="V6M0C0"/>
<accession>V6M0C0</accession>
<name>V6M0C0_9EUKA</name>
<feature type="transmembrane region" description="Helical" evidence="1">
    <location>
        <begin position="12"/>
        <end position="31"/>
    </location>
</feature>
<organism evidence="2">
    <name type="scientific">Spironucleus salmonicida</name>
    <dbReference type="NCBI Taxonomy" id="348837"/>
    <lineage>
        <taxon>Eukaryota</taxon>
        <taxon>Metamonada</taxon>
        <taxon>Diplomonadida</taxon>
        <taxon>Hexamitidae</taxon>
        <taxon>Hexamitinae</taxon>
        <taxon>Spironucleus</taxon>
    </lineage>
</organism>